<organism evidence="2 3">
    <name type="scientific">Arthroderma otae (strain ATCC MYA-4605 / CBS 113480)</name>
    <name type="common">Microsporum canis</name>
    <dbReference type="NCBI Taxonomy" id="554155"/>
    <lineage>
        <taxon>Eukaryota</taxon>
        <taxon>Fungi</taxon>
        <taxon>Dikarya</taxon>
        <taxon>Ascomycota</taxon>
        <taxon>Pezizomycotina</taxon>
        <taxon>Eurotiomycetes</taxon>
        <taxon>Eurotiomycetidae</taxon>
        <taxon>Onygenales</taxon>
        <taxon>Arthrodermataceae</taxon>
        <taxon>Microsporum</taxon>
    </lineage>
</organism>
<dbReference type="VEuPathDB" id="FungiDB:MCYG_08639"/>
<dbReference type="HOGENOM" id="CLU_2145282_0_0_1"/>
<evidence type="ECO:0000256" key="1">
    <source>
        <dbReference type="SAM" id="MobiDB-lite"/>
    </source>
</evidence>
<feature type="region of interest" description="Disordered" evidence="1">
    <location>
        <begin position="1"/>
        <end position="24"/>
    </location>
</feature>
<dbReference type="EMBL" id="DS995709">
    <property type="protein sequence ID" value="EEQ35820.1"/>
    <property type="molecule type" value="Genomic_DNA"/>
</dbReference>
<sequence length="112" mass="12184">MDNWHTTSDPNGGLTDETAQEGISTNPGVEEAVFLALAGIIHLIEQCDGRVSYATGKNLAGQPQGVLSLSDQSMKYPDPMRILPTEKKDRTVSSSITALRASRNSTYSFRRL</sequence>
<keyword evidence="3" id="KW-1185">Reference proteome</keyword>
<dbReference type="GeneID" id="9226219"/>
<accession>C5G117</accession>
<dbReference type="RefSeq" id="XP_002842808.1">
    <property type="nucleotide sequence ID" value="XM_002842762.1"/>
</dbReference>
<reference evidence="3" key="1">
    <citation type="journal article" date="2012" name="MBio">
        <title>Comparative genome analysis of Trichophyton rubrum and related dermatophytes reveals candidate genes involved in infection.</title>
        <authorList>
            <person name="Martinez D.A."/>
            <person name="Oliver B.G."/>
            <person name="Graeser Y."/>
            <person name="Goldberg J.M."/>
            <person name="Li W."/>
            <person name="Martinez-Rossi N.M."/>
            <person name="Monod M."/>
            <person name="Shelest E."/>
            <person name="Barton R.C."/>
            <person name="Birch E."/>
            <person name="Brakhage A.A."/>
            <person name="Chen Z."/>
            <person name="Gurr S.J."/>
            <person name="Heiman D."/>
            <person name="Heitman J."/>
            <person name="Kosti I."/>
            <person name="Rossi A."/>
            <person name="Saif S."/>
            <person name="Samalova M."/>
            <person name="Saunders C.W."/>
            <person name="Shea T."/>
            <person name="Summerbell R.C."/>
            <person name="Xu J."/>
            <person name="Young S."/>
            <person name="Zeng Q."/>
            <person name="Birren B.W."/>
            <person name="Cuomo C.A."/>
            <person name="White T.C."/>
        </authorList>
    </citation>
    <scope>NUCLEOTIDE SEQUENCE [LARGE SCALE GENOMIC DNA]</scope>
    <source>
        <strain evidence="3">ATCC MYA-4605 / CBS 113480</strain>
    </source>
</reference>
<dbReference type="Proteomes" id="UP000002035">
    <property type="component" value="Unassembled WGS sequence"/>
</dbReference>
<feature type="compositionally biased region" description="Polar residues" evidence="1">
    <location>
        <begin position="1"/>
        <end position="10"/>
    </location>
</feature>
<protein>
    <submittedName>
        <fullName evidence="2">Uncharacterized protein</fullName>
    </submittedName>
</protein>
<evidence type="ECO:0000313" key="3">
    <source>
        <dbReference type="Proteomes" id="UP000002035"/>
    </source>
</evidence>
<gene>
    <name evidence="2" type="ORF">MCYG_08639</name>
</gene>
<dbReference type="AlphaFoldDB" id="C5G117"/>
<evidence type="ECO:0000313" key="2">
    <source>
        <dbReference type="EMBL" id="EEQ35820.1"/>
    </source>
</evidence>
<name>C5G117_ARTOC</name>
<proteinExistence type="predicted"/>